<proteinExistence type="predicted"/>
<evidence type="ECO:0000313" key="2">
    <source>
        <dbReference type="Proteomes" id="UP000812287"/>
    </source>
</evidence>
<comment type="caution">
    <text evidence="1">The sequence shown here is derived from an EMBL/GenBank/DDBJ whole genome shotgun (WGS) entry which is preliminary data.</text>
</comment>
<dbReference type="Proteomes" id="UP000812287">
    <property type="component" value="Unassembled WGS sequence"/>
</dbReference>
<dbReference type="AlphaFoldDB" id="A0A9P8ARW4"/>
<dbReference type="GeneID" id="66102210"/>
<evidence type="ECO:0000313" key="1">
    <source>
        <dbReference type="EMBL" id="KAG7445639.1"/>
    </source>
</evidence>
<name>A0A9P8ARW4_9AGAR</name>
<dbReference type="EMBL" id="MU250536">
    <property type="protein sequence ID" value="KAG7445639.1"/>
    <property type="molecule type" value="Genomic_DNA"/>
</dbReference>
<gene>
    <name evidence="1" type="ORF">BT62DRAFT_169719</name>
</gene>
<accession>A0A9P8ARW4</accession>
<dbReference type="RefSeq" id="XP_043039139.1">
    <property type="nucleotide sequence ID" value="XM_043179914.1"/>
</dbReference>
<keyword evidence="2" id="KW-1185">Reference proteome</keyword>
<organism evidence="1 2">
    <name type="scientific">Guyanagaster necrorhizus</name>
    <dbReference type="NCBI Taxonomy" id="856835"/>
    <lineage>
        <taxon>Eukaryota</taxon>
        <taxon>Fungi</taxon>
        <taxon>Dikarya</taxon>
        <taxon>Basidiomycota</taxon>
        <taxon>Agaricomycotina</taxon>
        <taxon>Agaricomycetes</taxon>
        <taxon>Agaricomycetidae</taxon>
        <taxon>Agaricales</taxon>
        <taxon>Marasmiineae</taxon>
        <taxon>Physalacriaceae</taxon>
        <taxon>Guyanagaster</taxon>
    </lineage>
</organism>
<sequence>MDLRKKALEGRPKAPLKLCLDTQAVNDPTTFPIISKAIRNILCDGPIPHNFIDPGSGEWQGPDTLHAYMLRIKSALGYLGFNTPCNIELTSRLWPDLSRWILGFLTVYIHDRRPRFLVDVVISKRFMVFYDKPHIRRVACTCRSLSVVSPNGGHAGIRAVHDEYGRMLWLATCILCCNRQRYGSCNGLTMHFFRASLTQVRWLVPCTRCQLIELSSINPLWSLSPSSTKHLSSLT</sequence>
<protein>
    <submittedName>
        <fullName evidence="1">Uncharacterized protein</fullName>
    </submittedName>
</protein>
<reference evidence="1" key="1">
    <citation type="submission" date="2020-11" db="EMBL/GenBank/DDBJ databases">
        <title>Adaptations for nitrogen fixation in a non-lichenized fungal sporocarp promotes dispersal by wood-feeding termites.</title>
        <authorList>
            <consortium name="DOE Joint Genome Institute"/>
            <person name="Koch R.A."/>
            <person name="Yoon G."/>
            <person name="Arayal U."/>
            <person name="Lail K."/>
            <person name="Amirebrahimi M."/>
            <person name="Labutti K."/>
            <person name="Lipzen A."/>
            <person name="Riley R."/>
            <person name="Barry K."/>
            <person name="Henrissat B."/>
            <person name="Grigoriev I.V."/>
            <person name="Herr J.R."/>
            <person name="Aime M.C."/>
        </authorList>
    </citation>
    <scope>NUCLEOTIDE SEQUENCE</scope>
    <source>
        <strain evidence="1">MCA 3950</strain>
    </source>
</reference>